<keyword evidence="1" id="KW-0175">Coiled coil</keyword>
<protein>
    <submittedName>
        <fullName evidence="2 3">Uncharacterized protein</fullName>
    </submittedName>
</protein>
<dbReference type="PANTHER" id="PTHR33872:SF7">
    <property type="entry name" value="OSJNBA0084K11.10-LIKE PROTEIN"/>
    <property type="match status" value="1"/>
</dbReference>
<dbReference type="Gramene" id="PNT61649">
    <property type="protein sequence ID" value="PNT61649"/>
    <property type="gene ID" value="BRADI_5g18260v3"/>
</dbReference>
<organism evidence="2">
    <name type="scientific">Brachypodium distachyon</name>
    <name type="common">Purple false brome</name>
    <name type="synonym">Trachynia distachya</name>
    <dbReference type="NCBI Taxonomy" id="15368"/>
    <lineage>
        <taxon>Eukaryota</taxon>
        <taxon>Viridiplantae</taxon>
        <taxon>Streptophyta</taxon>
        <taxon>Embryophyta</taxon>
        <taxon>Tracheophyta</taxon>
        <taxon>Spermatophyta</taxon>
        <taxon>Magnoliopsida</taxon>
        <taxon>Liliopsida</taxon>
        <taxon>Poales</taxon>
        <taxon>Poaceae</taxon>
        <taxon>BOP clade</taxon>
        <taxon>Pooideae</taxon>
        <taxon>Stipodae</taxon>
        <taxon>Brachypodieae</taxon>
        <taxon>Brachypodium</taxon>
    </lineage>
</organism>
<dbReference type="PANTHER" id="PTHR33872">
    <property type="entry name" value="DNA POLYMERASE EPSILON CATALYTIC SUBUNIT A"/>
    <property type="match status" value="1"/>
</dbReference>
<dbReference type="EMBL" id="CM000884">
    <property type="protein sequence ID" value="KQJ84032.1"/>
    <property type="molecule type" value="Genomic_DNA"/>
</dbReference>
<reference evidence="2" key="2">
    <citation type="submission" date="2017-06" db="EMBL/GenBank/DDBJ databases">
        <title>WGS assembly of Brachypodium distachyon.</title>
        <authorList>
            <consortium name="The International Brachypodium Initiative"/>
            <person name="Lucas S."/>
            <person name="Harmon-Smith M."/>
            <person name="Lail K."/>
            <person name="Tice H."/>
            <person name="Grimwood J."/>
            <person name="Bruce D."/>
            <person name="Barry K."/>
            <person name="Shu S."/>
            <person name="Lindquist E."/>
            <person name="Wang M."/>
            <person name="Pitluck S."/>
            <person name="Vogel J.P."/>
            <person name="Garvin D.F."/>
            <person name="Mockler T.C."/>
            <person name="Schmutz J."/>
            <person name="Rokhsar D."/>
            <person name="Bevan M.W."/>
        </authorList>
    </citation>
    <scope>NUCLEOTIDE SEQUENCE</scope>
    <source>
        <strain evidence="2">Bd21</strain>
    </source>
</reference>
<dbReference type="Proteomes" id="UP000008810">
    <property type="component" value="Chromosome 5"/>
</dbReference>
<evidence type="ECO:0000313" key="2">
    <source>
        <dbReference type="EMBL" id="KQJ84032.1"/>
    </source>
</evidence>
<dbReference type="AlphaFoldDB" id="A0A0Q3ID71"/>
<evidence type="ECO:0000256" key="1">
    <source>
        <dbReference type="SAM" id="Coils"/>
    </source>
</evidence>
<proteinExistence type="predicted"/>
<gene>
    <name evidence="3" type="primary">LOC100821464</name>
    <name evidence="2" type="ORF">BRADI_5g18260v3</name>
</gene>
<dbReference type="STRING" id="15368.A0A0Q3ID71"/>
<dbReference type="EnsemblPlants" id="PNT61649">
    <property type="protein sequence ID" value="PNT61649"/>
    <property type="gene ID" value="BRADI_5g18260v3"/>
</dbReference>
<reference evidence="2 3" key="1">
    <citation type="journal article" date="2010" name="Nature">
        <title>Genome sequencing and analysis of the model grass Brachypodium distachyon.</title>
        <authorList>
            <consortium name="International Brachypodium Initiative"/>
        </authorList>
    </citation>
    <scope>NUCLEOTIDE SEQUENCE [LARGE SCALE GENOMIC DNA]</scope>
    <source>
        <strain evidence="2">Bd21</strain>
        <strain evidence="3">cv. Bd21</strain>
    </source>
</reference>
<evidence type="ECO:0000313" key="3">
    <source>
        <dbReference type="EnsemblPlants" id="KQJ84032"/>
    </source>
</evidence>
<name>A0A0Q3ID71_BRADI</name>
<dbReference type="EMBL" id="CM000884">
    <property type="protein sequence ID" value="PNT61649.1"/>
    <property type="molecule type" value="Genomic_DNA"/>
</dbReference>
<dbReference type="Gramene" id="KQJ84032">
    <property type="protein sequence ID" value="KQJ84032"/>
    <property type="gene ID" value="BRADI_5g18260v3"/>
</dbReference>
<evidence type="ECO:0000313" key="4">
    <source>
        <dbReference type="Proteomes" id="UP000008810"/>
    </source>
</evidence>
<sequence>MHDPTPERTIYELTRYPCCLHLRLGLNLGKRSSKEKTPGSGKMAFPAYSITRAEINGFWRRKETEEEERRLAAEKEAARTKAKALKMEDYMLFEQMIREILKEGNEGDGARRTETGITKNSKMVGIAASGAEARIGIKHWWKRSTYAYLNEPAVTTSTDENGRTKHAIIYFPQERCVRVCSSVPTASVIF</sequence>
<feature type="coiled-coil region" evidence="1">
    <location>
        <begin position="61"/>
        <end position="88"/>
    </location>
</feature>
<reference evidence="3" key="3">
    <citation type="submission" date="2018-08" db="UniProtKB">
        <authorList>
            <consortium name="EnsemblPlants"/>
        </authorList>
    </citation>
    <scope>IDENTIFICATION</scope>
    <source>
        <strain evidence="3">cv. Bd21</strain>
    </source>
</reference>
<dbReference type="ExpressionAtlas" id="A0A0Q3ID71">
    <property type="expression patterns" value="baseline"/>
</dbReference>
<keyword evidence="4" id="KW-1185">Reference proteome</keyword>
<dbReference type="EnsemblPlants" id="KQJ84032">
    <property type="protein sequence ID" value="KQJ84032"/>
    <property type="gene ID" value="BRADI_5g18260v3"/>
</dbReference>
<dbReference type="OrthoDB" id="1932217at2759"/>
<accession>A0A0Q3ID71</accession>